<evidence type="ECO:0000256" key="1">
    <source>
        <dbReference type="ARBA" id="ARBA00022679"/>
    </source>
</evidence>
<dbReference type="PANTHER" id="PTHR46401:SF2">
    <property type="entry name" value="GLYCOSYLTRANSFERASE WBBK-RELATED"/>
    <property type="match status" value="1"/>
</dbReference>
<dbReference type="Pfam" id="PF13439">
    <property type="entry name" value="Glyco_transf_4"/>
    <property type="match status" value="1"/>
</dbReference>
<accession>A0ABZ2TNY4</accession>
<feature type="domain" description="Glycosyltransferase subfamily 4-like N-terminal" evidence="3">
    <location>
        <begin position="15"/>
        <end position="172"/>
    </location>
</feature>
<evidence type="ECO:0000259" key="3">
    <source>
        <dbReference type="Pfam" id="PF13439"/>
    </source>
</evidence>
<evidence type="ECO:0000259" key="2">
    <source>
        <dbReference type="Pfam" id="PF00534"/>
    </source>
</evidence>
<dbReference type="InterPro" id="IPR001296">
    <property type="entry name" value="Glyco_trans_1"/>
</dbReference>
<dbReference type="EMBL" id="CP146606">
    <property type="protein sequence ID" value="WYK19898.1"/>
    <property type="molecule type" value="Genomic_DNA"/>
</dbReference>
<dbReference type="InterPro" id="IPR028098">
    <property type="entry name" value="Glyco_trans_4-like_N"/>
</dbReference>
<evidence type="ECO:0000313" key="5">
    <source>
        <dbReference type="Proteomes" id="UP001281305"/>
    </source>
</evidence>
<protein>
    <submittedName>
        <fullName evidence="4">Glycosyltransferase family 1 protein</fullName>
    </submittedName>
</protein>
<dbReference type="Pfam" id="PF00534">
    <property type="entry name" value="Glycos_transf_1"/>
    <property type="match status" value="1"/>
</dbReference>
<dbReference type="PANTHER" id="PTHR46401">
    <property type="entry name" value="GLYCOSYLTRANSFERASE WBBK-RELATED"/>
    <property type="match status" value="1"/>
</dbReference>
<keyword evidence="5" id="KW-1185">Reference proteome</keyword>
<dbReference type="RefSeq" id="WP_317056594.1">
    <property type="nucleotide sequence ID" value="NZ_CP146606.1"/>
</dbReference>
<reference evidence="4 5" key="1">
    <citation type="submission" date="2024-02" db="EMBL/GenBank/DDBJ databases">
        <title>Roseovarius strain W115 nov., isolated from a marine algae.</title>
        <authorList>
            <person name="Lee M.W."/>
            <person name="Lee J.K."/>
            <person name="Kim J.M."/>
            <person name="Choi D.G."/>
            <person name="Baek J.H."/>
            <person name="Bayburt H."/>
            <person name="Jung J.J."/>
            <person name="Han D.M."/>
            <person name="Jeon C.O."/>
        </authorList>
    </citation>
    <scope>NUCLEOTIDE SEQUENCE [LARGE SCALE GENOMIC DNA]</scope>
    <source>
        <strain evidence="4 5">W115</strain>
    </source>
</reference>
<evidence type="ECO:0000313" key="4">
    <source>
        <dbReference type="EMBL" id="WYK19898.1"/>
    </source>
</evidence>
<dbReference type="Proteomes" id="UP001281305">
    <property type="component" value="Chromosome"/>
</dbReference>
<gene>
    <name evidence="4" type="ORF">RZS32_008670</name>
</gene>
<dbReference type="CDD" id="cd03809">
    <property type="entry name" value="GT4_MtfB-like"/>
    <property type="match status" value="1"/>
</dbReference>
<sequence>MTLFINGRFLTQPLSGVQRYAHELVRALDNHLAKHPSVKARFGQVVVLTPFASGTQRKNLPRYRSIEVFPTGASQGHVWEQSRLYQISKDGVLLSLGNCGPLAHEAHVVAFHDAHVFEMPEAFSPGYRRWHRFLRPRLAQRAKGLITVSQHSAQTLAHWLDVDTDRFAIVPNSAEHVLRIEENLQATEEHGLNPKRYLLSVGNQSPNKNLIRLIEAHRDAGSDVPPLAIVGDAPRALNIAKLETQNGLYVLGRVSDADLRGLYKGALGFVFPSLNEGFGIPPLEAMQLGVPVLSSNATAMPEVLGNAPMWFDPRDQLGMTLALKRFAAMAEEERKIRITKGLARAGRYSWRASAEALVEMLGPMFAAGARPVRNPRLRKLISAR</sequence>
<keyword evidence="1" id="KW-0808">Transferase</keyword>
<organism evidence="4 5">
    <name type="scientific">Roseovarius rhodophyticola</name>
    <dbReference type="NCBI Taxonomy" id="3080827"/>
    <lineage>
        <taxon>Bacteria</taxon>
        <taxon>Pseudomonadati</taxon>
        <taxon>Pseudomonadota</taxon>
        <taxon>Alphaproteobacteria</taxon>
        <taxon>Rhodobacterales</taxon>
        <taxon>Roseobacteraceae</taxon>
        <taxon>Roseovarius</taxon>
    </lineage>
</organism>
<dbReference type="Gene3D" id="3.40.50.2000">
    <property type="entry name" value="Glycogen Phosphorylase B"/>
    <property type="match status" value="2"/>
</dbReference>
<proteinExistence type="predicted"/>
<dbReference type="SUPFAM" id="SSF53756">
    <property type="entry name" value="UDP-Glycosyltransferase/glycogen phosphorylase"/>
    <property type="match status" value="1"/>
</dbReference>
<name>A0ABZ2TNY4_9RHOB</name>
<feature type="domain" description="Glycosyl transferase family 1" evidence="2">
    <location>
        <begin position="192"/>
        <end position="332"/>
    </location>
</feature>